<organism evidence="1 2">
    <name type="scientific">Dissostichus mawsoni</name>
    <name type="common">Antarctic cod</name>
    <dbReference type="NCBI Taxonomy" id="36200"/>
    <lineage>
        <taxon>Eukaryota</taxon>
        <taxon>Metazoa</taxon>
        <taxon>Chordata</taxon>
        <taxon>Craniata</taxon>
        <taxon>Vertebrata</taxon>
        <taxon>Euteleostomi</taxon>
        <taxon>Actinopterygii</taxon>
        <taxon>Neopterygii</taxon>
        <taxon>Teleostei</taxon>
        <taxon>Neoteleostei</taxon>
        <taxon>Acanthomorphata</taxon>
        <taxon>Eupercaria</taxon>
        <taxon>Perciformes</taxon>
        <taxon>Notothenioidei</taxon>
        <taxon>Nototheniidae</taxon>
        <taxon>Dissostichus</taxon>
    </lineage>
</organism>
<dbReference type="EMBL" id="JAAKFY010000027">
    <property type="protein sequence ID" value="KAF3832456.1"/>
    <property type="molecule type" value="Genomic_DNA"/>
</dbReference>
<dbReference type="Proteomes" id="UP000518266">
    <property type="component" value="Unassembled WGS sequence"/>
</dbReference>
<dbReference type="AlphaFoldDB" id="A0A7J5X660"/>
<reference evidence="1 2" key="1">
    <citation type="submission" date="2020-03" db="EMBL/GenBank/DDBJ databases">
        <title>Dissostichus mawsoni Genome sequencing and assembly.</title>
        <authorList>
            <person name="Park H."/>
        </authorList>
    </citation>
    <scope>NUCLEOTIDE SEQUENCE [LARGE SCALE GENOMIC DNA]</scope>
    <source>
        <strain evidence="1">DM0001</strain>
        <tissue evidence="1">Muscle</tissue>
    </source>
</reference>
<evidence type="ECO:0000313" key="2">
    <source>
        <dbReference type="Proteomes" id="UP000518266"/>
    </source>
</evidence>
<sequence>MGAIRKAEQAHFAYLLNVPVSSLPPPTRPVDCMNYSSICNKQQASLVSLSRTFMKGAAMVKRVRACDHSPLLCVSLSFFLIQFGWRRVHSFSLIGLHTMNILIPLWRLVIENRSWAEKETVVKKERKKDMSQTDLSWLRRELGELEELQKRERDCLEMVKEQTAKVYKAHRLHHLLSTKQCFPWHRCACMYVCMWQQRISVTPHWDHNEDKAHWSLLIQHHYSPSSLSLSLSPSCLCDRPRHHLAYFLLPTSCGHHLIHYDIHNFQTFHYEVDEQWPFYYLMVPLMNKITFCFTTPNGFEYVILFGEENTQKDIMCPGVFNSPFRPAPHEMELLLRQVKYQTPTRLAPSGKSCLLGMPGPAAQSYPGTLGSPLNKTTGTCFSPRPVLPPIATKKQQMTLDESRDPLKVLLKKNDIIKTWQTALWGATAQSRLVSVMHAGSPPFFFCYHSYTPPLPPRCDNYLVVMDKVEVLAVEVVRPGHRSRGDRSKDRVLVPPSISPPSSSLLFLTPNNN</sequence>
<name>A0A7J5X660_DISMA</name>
<comment type="caution">
    <text evidence="1">The sequence shown here is derived from an EMBL/GenBank/DDBJ whole genome shotgun (WGS) entry which is preliminary data.</text>
</comment>
<evidence type="ECO:0000313" key="1">
    <source>
        <dbReference type="EMBL" id="KAF3832456.1"/>
    </source>
</evidence>
<gene>
    <name evidence="1" type="ORF">F7725_026121</name>
</gene>
<accession>A0A7J5X660</accession>
<protein>
    <submittedName>
        <fullName evidence="1">Uncharacterized protein</fullName>
    </submittedName>
</protein>
<keyword evidence="2" id="KW-1185">Reference proteome</keyword>
<dbReference type="OrthoDB" id="190375at2759"/>
<proteinExistence type="predicted"/>